<dbReference type="Proteomes" id="UP000181873">
    <property type="component" value="Unassembled WGS sequence"/>
</dbReference>
<evidence type="ECO:0000313" key="3">
    <source>
        <dbReference type="EMBL" id="OJD59719.1"/>
    </source>
</evidence>
<dbReference type="GeneID" id="83637610"/>
<name>A0A1J9U6B3_9BACI</name>
<dbReference type="Pfam" id="PF05239">
    <property type="entry name" value="PRC"/>
    <property type="match status" value="1"/>
</dbReference>
<proteinExistence type="predicted"/>
<dbReference type="InterPro" id="IPR027275">
    <property type="entry name" value="PRC-brl_dom"/>
</dbReference>
<organism evidence="3 4">
    <name type="scientific">Bacillus albus</name>
    <dbReference type="NCBI Taxonomy" id="2026189"/>
    <lineage>
        <taxon>Bacteria</taxon>
        <taxon>Bacillati</taxon>
        <taxon>Bacillota</taxon>
        <taxon>Bacilli</taxon>
        <taxon>Bacillales</taxon>
        <taxon>Bacillaceae</taxon>
        <taxon>Bacillus</taxon>
        <taxon>Bacillus cereus group</taxon>
    </lineage>
</organism>
<dbReference type="PANTHER" id="PTHR40061">
    <property type="entry name" value="SPORULATION PROTEIN YLMC-RELATED"/>
    <property type="match status" value="1"/>
</dbReference>
<dbReference type="NCBIfam" id="TIGR02888">
    <property type="entry name" value="spore_YlmC_YmxH"/>
    <property type="match status" value="1"/>
</dbReference>
<protein>
    <submittedName>
        <fullName evidence="3">YlmC/YmxH family sporulation protein</fullName>
    </submittedName>
</protein>
<feature type="domain" description="PRC-barrel" evidence="1">
    <location>
        <begin position="1"/>
        <end position="78"/>
    </location>
</feature>
<dbReference type="EMBL" id="MAOE01000111">
    <property type="protein sequence ID" value="OJD59719.1"/>
    <property type="molecule type" value="Genomic_DNA"/>
</dbReference>
<dbReference type="InterPro" id="IPR011033">
    <property type="entry name" value="PRC_barrel-like_sf"/>
</dbReference>
<evidence type="ECO:0000259" key="1">
    <source>
        <dbReference type="Pfam" id="PF05239"/>
    </source>
</evidence>
<dbReference type="RefSeq" id="WP_048530599.1">
    <property type="nucleotide sequence ID" value="NZ_CBCSIO010000006.1"/>
</dbReference>
<dbReference type="SUPFAM" id="SSF50346">
    <property type="entry name" value="PRC-barrel domain"/>
    <property type="match status" value="1"/>
</dbReference>
<dbReference type="EMBL" id="CP034548">
    <property type="protein sequence ID" value="AZQ46607.1"/>
    <property type="molecule type" value="Genomic_DNA"/>
</dbReference>
<sequence>MKVIRISELQMKDIINVSDGKRLGNIGDIEIDMNTGKIGSIIISKQARMLGIFGKDVEIVIPWKEIVKIGEDVILVRVNTVNSVTESIQTPTIS</sequence>
<dbReference type="AlphaFoldDB" id="A0A1J9U6B3"/>
<dbReference type="Gene3D" id="2.30.30.240">
    <property type="entry name" value="PRC-barrel domain"/>
    <property type="match status" value="1"/>
</dbReference>
<dbReference type="PANTHER" id="PTHR40061:SF1">
    <property type="entry name" value="SPORULATION PROTEIN YLMC-RELATED"/>
    <property type="match status" value="1"/>
</dbReference>
<reference evidence="2 5" key="2">
    <citation type="submission" date="2018-12" db="EMBL/GenBank/DDBJ databases">
        <authorList>
            <person name="Wang H."/>
            <person name="Peng S."/>
            <person name="Yu X."/>
            <person name="Li X."/>
        </authorList>
    </citation>
    <scope>NUCLEOTIDE SEQUENCE [LARGE SCALE GENOMIC DNA]</scope>
    <source>
        <strain evidence="2 5">PFYN01</strain>
    </source>
</reference>
<evidence type="ECO:0000313" key="2">
    <source>
        <dbReference type="EMBL" id="AZQ46607.1"/>
    </source>
</evidence>
<evidence type="ECO:0000313" key="5">
    <source>
        <dbReference type="Proteomes" id="UP000272492"/>
    </source>
</evidence>
<dbReference type="InterPro" id="IPR014238">
    <property type="entry name" value="Spore_YlmC/YmxH"/>
</dbReference>
<gene>
    <name evidence="3" type="ORF">BAU25_17050</name>
    <name evidence="2" type="ORF">EJW27_07880</name>
</gene>
<keyword evidence="5" id="KW-1185">Reference proteome</keyword>
<accession>A0A1J9U6B3</accession>
<evidence type="ECO:0000313" key="4">
    <source>
        <dbReference type="Proteomes" id="UP000181873"/>
    </source>
</evidence>
<reference evidence="3 4" key="1">
    <citation type="submission" date="2016-06" db="EMBL/GenBank/DDBJ databases">
        <title>First insights into the genetic diversity and population structure of in the Bacillus cereus group bacteria from diverse marine environments.</title>
        <authorList>
            <person name="Liu Y."/>
            <person name="Lai Q."/>
            <person name="Shao Z."/>
        </authorList>
    </citation>
    <scope>NUCLEOTIDE SEQUENCE [LARGE SCALE GENOMIC DNA]</scope>
    <source>
        <strain evidence="3 4">N35-10-2</strain>
    </source>
</reference>
<dbReference type="Proteomes" id="UP000272492">
    <property type="component" value="Chromosome"/>
</dbReference>